<name>A0A3D8PUL3_9BACI</name>
<dbReference type="PANTHER" id="PTHR45138:SF9">
    <property type="entry name" value="DIGUANYLATE CYCLASE DGCM-RELATED"/>
    <property type="match status" value="1"/>
</dbReference>
<organism evidence="2 3">
    <name type="scientific">Oceanobacillus chungangensis</name>
    <dbReference type="NCBI Taxonomy" id="1229152"/>
    <lineage>
        <taxon>Bacteria</taxon>
        <taxon>Bacillati</taxon>
        <taxon>Bacillota</taxon>
        <taxon>Bacilli</taxon>
        <taxon>Bacillales</taxon>
        <taxon>Bacillaceae</taxon>
        <taxon>Oceanobacillus</taxon>
    </lineage>
</organism>
<evidence type="ECO:0000313" key="2">
    <source>
        <dbReference type="EMBL" id="RDW19402.1"/>
    </source>
</evidence>
<dbReference type="Gene3D" id="3.10.580.10">
    <property type="entry name" value="CBS-domain"/>
    <property type="match status" value="1"/>
</dbReference>
<dbReference type="SUPFAM" id="SSF54631">
    <property type="entry name" value="CBS-domain pair"/>
    <property type="match status" value="1"/>
</dbReference>
<keyword evidence="3" id="KW-1185">Reference proteome</keyword>
<dbReference type="PANTHER" id="PTHR45138">
    <property type="entry name" value="REGULATORY COMPONENTS OF SENSORY TRANSDUCTION SYSTEM"/>
    <property type="match status" value="1"/>
</dbReference>
<gene>
    <name evidence="2" type="ORF">CWR45_08195</name>
</gene>
<dbReference type="SUPFAM" id="SSF55073">
    <property type="entry name" value="Nucleotide cyclase"/>
    <property type="match status" value="1"/>
</dbReference>
<dbReference type="Proteomes" id="UP000256520">
    <property type="component" value="Unassembled WGS sequence"/>
</dbReference>
<dbReference type="Pfam" id="PF00990">
    <property type="entry name" value="GGDEF"/>
    <property type="match status" value="1"/>
</dbReference>
<dbReference type="OrthoDB" id="9813903at2"/>
<dbReference type="CDD" id="cd01949">
    <property type="entry name" value="GGDEF"/>
    <property type="match status" value="1"/>
</dbReference>
<feature type="domain" description="GGDEF" evidence="1">
    <location>
        <begin position="163"/>
        <end position="317"/>
    </location>
</feature>
<dbReference type="InterPro" id="IPR050469">
    <property type="entry name" value="Diguanylate_Cyclase"/>
</dbReference>
<dbReference type="EMBL" id="PIOD01000007">
    <property type="protein sequence ID" value="RDW19402.1"/>
    <property type="molecule type" value="Genomic_DNA"/>
</dbReference>
<sequence>MNKVIGEIAREVTIIAPFTKCEEVYGIFEKQPSLEGILVCANDQPLGLVMRTNFFQRISIKYGFDLFMKRSIDLVMNQELFTVDYSIPITEVSSLAMNRRQENLYDHVIVLQQGRIYGVVSIRELIMKLSELQINIARYSNPLSGLPGNHMIDRKLQEYLSFQEYTVFYIDLDSFKAFNDTYGFKEGDNLIKETANIINHTIMTVANEPSFVGHIGGDDFIAVVPHYHHDDLCHLIISRFDEVILRFYSEEDLQNGYVRTTNRNGVLENIPLVSVSIAVIQNKNTSINTVEDLSRLAANVKKDCKAMNGSVYLTLEE</sequence>
<dbReference type="InterPro" id="IPR043128">
    <property type="entry name" value="Rev_trsase/Diguanyl_cyclase"/>
</dbReference>
<dbReference type="InterPro" id="IPR029787">
    <property type="entry name" value="Nucleotide_cyclase"/>
</dbReference>
<dbReference type="NCBIfam" id="TIGR00254">
    <property type="entry name" value="GGDEF"/>
    <property type="match status" value="1"/>
</dbReference>
<accession>A0A3D8PUL3</accession>
<dbReference type="InterPro" id="IPR046342">
    <property type="entry name" value="CBS_dom_sf"/>
</dbReference>
<protein>
    <submittedName>
        <fullName evidence="2">GGDEF domain-containing protein</fullName>
    </submittedName>
</protein>
<reference evidence="3" key="1">
    <citation type="submission" date="2017-11" db="EMBL/GenBank/DDBJ databases">
        <authorList>
            <person name="Zhu W."/>
        </authorList>
    </citation>
    <scope>NUCLEOTIDE SEQUENCE [LARGE SCALE GENOMIC DNA]</scope>
    <source>
        <strain evidence="3">CAU 1051</strain>
    </source>
</reference>
<dbReference type="InterPro" id="IPR000160">
    <property type="entry name" value="GGDEF_dom"/>
</dbReference>
<dbReference type="Pfam" id="PF00571">
    <property type="entry name" value="CBS"/>
    <property type="match status" value="1"/>
</dbReference>
<dbReference type="RefSeq" id="WP_115749392.1">
    <property type="nucleotide sequence ID" value="NZ_PIOD01000007.1"/>
</dbReference>
<dbReference type="GO" id="GO:0043709">
    <property type="term" value="P:cell adhesion involved in single-species biofilm formation"/>
    <property type="evidence" value="ECO:0007669"/>
    <property type="project" value="TreeGrafter"/>
</dbReference>
<dbReference type="GO" id="GO:1902201">
    <property type="term" value="P:negative regulation of bacterial-type flagellum-dependent cell motility"/>
    <property type="evidence" value="ECO:0007669"/>
    <property type="project" value="TreeGrafter"/>
</dbReference>
<dbReference type="GO" id="GO:0005886">
    <property type="term" value="C:plasma membrane"/>
    <property type="evidence" value="ECO:0007669"/>
    <property type="project" value="TreeGrafter"/>
</dbReference>
<dbReference type="PROSITE" id="PS50887">
    <property type="entry name" value="GGDEF"/>
    <property type="match status" value="1"/>
</dbReference>
<dbReference type="GO" id="GO:0052621">
    <property type="term" value="F:diguanylate cyclase activity"/>
    <property type="evidence" value="ECO:0007669"/>
    <property type="project" value="TreeGrafter"/>
</dbReference>
<dbReference type="AlphaFoldDB" id="A0A3D8PUL3"/>
<dbReference type="SMART" id="SM00267">
    <property type="entry name" value="GGDEF"/>
    <property type="match status" value="1"/>
</dbReference>
<dbReference type="InterPro" id="IPR000644">
    <property type="entry name" value="CBS_dom"/>
</dbReference>
<dbReference type="Gene3D" id="3.30.70.270">
    <property type="match status" value="1"/>
</dbReference>
<comment type="caution">
    <text evidence="2">The sequence shown here is derived from an EMBL/GenBank/DDBJ whole genome shotgun (WGS) entry which is preliminary data.</text>
</comment>
<evidence type="ECO:0000313" key="3">
    <source>
        <dbReference type="Proteomes" id="UP000256520"/>
    </source>
</evidence>
<evidence type="ECO:0000259" key="1">
    <source>
        <dbReference type="PROSITE" id="PS50887"/>
    </source>
</evidence>
<proteinExistence type="predicted"/>